<reference evidence="2 3" key="1">
    <citation type="submission" date="2016-07" db="EMBL/GenBank/DDBJ databases">
        <title>Pervasive Adenine N6-methylation of Active Genes in Fungi.</title>
        <authorList>
            <consortium name="DOE Joint Genome Institute"/>
            <person name="Mondo S.J."/>
            <person name="Dannebaum R.O."/>
            <person name="Kuo R.C."/>
            <person name="Labutti K."/>
            <person name="Haridas S."/>
            <person name="Kuo A."/>
            <person name="Salamov A."/>
            <person name="Ahrendt S.R."/>
            <person name="Lipzen A."/>
            <person name="Sullivan W."/>
            <person name="Andreopoulos W.B."/>
            <person name="Clum A."/>
            <person name="Lindquist E."/>
            <person name="Daum C."/>
            <person name="Ramamoorthy G.K."/>
            <person name="Gryganskyi A."/>
            <person name="Culley D."/>
            <person name="Magnuson J.K."/>
            <person name="James T.Y."/>
            <person name="O'Malley M.A."/>
            <person name="Stajich J.E."/>
            <person name="Spatafora J.W."/>
            <person name="Visel A."/>
            <person name="Grigoriev I.V."/>
        </authorList>
    </citation>
    <scope>NUCLEOTIDE SEQUENCE [LARGE SCALE GENOMIC DNA]</scope>
    <source>
        <strain evidence="2 3">62-1032</strain>
    </source>
</reference>
<dbReference type="Proteomes" id="UP000193467">
    <property type="component" value="Unassembled WGS sequence"/>
</dbReference>
<dbReference type="InterPro" id="IPR032675">
    <property type="entry name" value="LRR_dom_sf"/>
</dbReference>
<feature type="domain" description="F-box" evidence="1">
    <location>
        <begin position="4"/>
        <end position="56"/>
    </location>
</feature>
<evidence type="ECO:0000313" key="3">
    <source>
        <dbReference type="Proteomes" id="UP000193467"/>
    </source>
</evidence>
<dbReference type="SUPFAM" id="SSF52047">
    <property type="entry name" value="RNI-like"/>
    <property type="match status" value="1"/>
</dbReference>
<dbReference type="OrthoDB" id="2526690at2759"/>
<comment type="caution">
    <text evidence="2">The sequence shown here is derived from an EMBL/GenBank/DDBJ whole genome shotgun (WGS) entry which is preliminary data.</text>
</comment>
<organism evidence="2 3">
    <name type="scientific">Leucosporidium creatinivorum</name>
    <dbReference type="NCBI Taxonomy" id="106004"/>
    <lineage>
        <taxon>Eukaryota</taxon>
        <taxon>Fungi</taxon>
        <taxon>Dikarya</taxon>
        <taxon>Basidiomycota</taxon>
        <taxon>Pucciniomycotina</taxon>
        <taxon>Microbotryomycetes</taxon>
        <taxon>Leucosporidiales</taxon>
        <taxon>Leucosporidium</taxon>
    </lineage>
</organism>
<proteinExistence type="predicted"/>
<name>A0A1Y2D9P3_9BASI</name>
<dbReference type="Gene3D" id="3.80.10.10">
    <property type="entry name" value="Ribonuclease Inhibitor"/>
    <property type="match status" value="1"/>
</dbReference>
<evidence type="ECO:0000313" key="2">
    <source>
        <dbReference type="EMBL" id="ORY55969.1"/>
    </source>
</evidence>
<gene>
    <name evidence="2" type="ORF">BCR35DRAFT_355689</name>
</gene>
<sequence length="362" mass="40419">MAPIDSLPAELLLYILHHALPPAPPSYSTFATRSRLLRSIALVSKSWREIAQAELLAHPLVHTAEQIAMLETSIDLKGATSFRTLRVGDGGRALHGGLAMELLQKATPKEVWLHTVNGLVLDDLAECDGLEELHCFKCTFVKPNTRRAPSIDQEPPPLASLRALHLDGCQFATYPTSLPRLKTLSLHIFDHPKIIAVAAQAKRLSDWVLGLAPQLLAFSFNPATYLHLRLMHHLNQLISLRFIDLSHAAFLSDRPQLLDGLPSSLHTLRITDSYLEADQLAAFIARSPTRPWRIIVVVGGALSDGVIRLMRLEGVTVKLELRRTREGEELITGERVARQEEWVDAGFWEAGNWNQVVWYTFS</sequence>
<dbReference type="InterPro" id="IPR001810">
    <property type="entry name" value="F-box_dom"/>
</dbReference>
<dbReference type="AlphaFoldDB" id="A0A1Y2D9P3"/>
<evidence type="ECO:0000259" key="1">
    <source>
        <dbReference type="Pfam" id="PF12937"/>
    </source>
</evidence>
<keyword evidence="3" id="KW-1185">Reference proteome</keyword>
<dbReference type="Gene3D" id="1.20.1280.50">
    <property type="match status" value="1"/>
</dbReference>
<protein>
    <recommendedName>
        <fullName evidence="1">F-box domain-containing protein</fullName>
    </recommendedName>
</protein>
<dbReference type="InParanoid" id="A0A1Y2D9P3"/>
<accession>A0A1Y2D9P3</accession>
<dbReference type="EMBL" id="MCGR01000088">
    <property type="protein sequence ID" value="ORY55969.1"/>
    <property type="molecule type" value="Genomic_DNA"/>
</dbReference>
<dbReference type="Pfam" id="PF12937">
    <property type="entry name" value="F-box-like"/>
    <property type="match status" value="1"/>
</dbReference>